<dbReference type="NCBIfam" id="TIGR00756">
    <property type="entry name" value="PPR"/>
    <property type="match status" value="1"/>
</dbReference>
<proteinExistence type="inferred from homology"/>
<evidence type="ECO:0000313" key="5">
    <source>
        <dbReference type="Proteomes" id="UP001415857"/>
    </source>
</evidence>
<feature type="repeat" description="PPR" evidence="3">
    <location>
        <begin position="164"/>
        <end position="198"/>
    </location>
</feature>
<comment type="similarity">
    <text evidence="1">Belongs to the PPR family. P subfamily.</text>
</comment>
<dbReference type="AlphaFoldDB" id="A0AAP0RRY9"/>
<accession>A0AAP0RRY9</accession>
<dbReference type="PANTHER" id="PTHR47939:SF13">
    <property type="entry name" value="OS03G0201400 PROTEIN"/>
    <property type="match status" value="1"/>
</dbReference>
<evidence type="ECO:0000256" key="3">
    <source>
        <dbReference type="PROSITE-ProRule" id="PRU00708"/>
    </source>
</evidence>
<dbReference type="InterPro" id="IPR050667">
    <property type="entry name" value="PPR-containing_protein"/>
</dbReference>
<dbReference type="InterPro" id="IPR002885">
    <property type="entry name" value="PPR_rpt"/>
</dbReference>
<organism evidence="4 5">
    <name type="scientific">Liquidambar formosana</name>
    <name type="common">Formosan gum</name>
    <dbReference type="NCBI Taxonomy" id="63359"/>
    <lineage>
        <taxon>Eukaryota</taxon>
        <taxon>Viridiplantae</taxon>
        <taxon>Streptophyta</taxon>
        <taxon>Embryophyta</taxon>
        <taxon>Tracheophyta</taxon>
        <taxon>Spermatophyta</taxon>
        <taxon>Magnoliopsida</taxon>
        <taxon>eudicotyledons</taxon>
        <taxon>Gunneridae</taxon>
        <taxon>Pentapetalae</taxon>
        <taxon>Saxifragales</taxon>
        <taxon>Altingiaceae</taxon>
        <taxon>Liquidambar</taxon>
    </lineage>
</organism>
<comment type="caution">
    <text evidence="4">The sequence shown here is derived from an EMBL/GenBank/DDBJ whole genome shotgun (WGS) entry which is preliminary data.</text>
</comment>
<dbReference type="Gene3D" id="1.25.40.10">
    <property type="entry name" value="Tetratricopeptide repeat domain"/>
    <property type="match status" value="2"/>
</dbReference>
<dbReference type="PROSITE" id="PS51375">
    <property type="entry name" value="PPR"/>
    <property type="match status" value="2"/>
</dbReference>
<evidence type="ECO:0000256" key="2">
    <source>
        <dbReference type="ARBA" id="ARBA00022737"/>
    </source>
</evidence>
<name>A0AAP0RRY9_LIQFO</name>
<dbReference type="Pfam" id="PF13812">
    <property type="entry name" value="PPR_3"/>
    <property type="match status" value="1"/>
</dbReference>
<evidence type="ECO:0000313" key="4">
    <source>
        <dbReference type="EMBL" id="KAK9283563.1"/>
    </source>
</evidence>
<keyword evidence="2" id="KW-0677">Repeat</keyword>
<dbReference type="Pfam" id="PF01535">
    <property type="entry name" value="PPR"/>
    <property type="match status" value="1"/>
</dbReference>
<protein>
    <recommendedName>
        <fullName evidence="6">Pentatricopeptide repeat-containing protein</fullName>
    </recommendedName>
</protein>
<dbReference type="PANTHER" id="PTHR47939">
    <property type="entry name" value="MEMBRANE-ASSOCIATED SALT-INDUCIBLE PROTEIN-LIKE"/>
    <property type="match status" value="1"/>
</dbReference>
<dbReference type="Proteomes" id="UP001415857">
    <property type="component" value="Unassembled WGS sequence"/>
</dbReference>
<evidence type="ECO:0000256" key="1">
    <source>
        <dbReference type="ARBA" id="ARBA00007626"/>
    </source>
</evidence>
<keyword evidence="5" id="KW-1185">Reference proteome</keyword>
<reference evidence="4 5" key="1">
    <citation type="journal article" date="2024" name="Plant J.">
        <title>Genome sequences and population genomics reveal climatic adaptation and genomic divergence between two closely related sweetgum species.</title>
        <authorList>
            <person name="Xu W.Q."/>
            <person name="Ren C.Q."/>
            <person name="Zhang X.Y."/>
            <person name="Comes H.P."/>
            <person name="Liu X.H."/>
            <person name="Li Y.G."/>
            <person name="Kettle C.J."/>
            <person name="Jalonen R."/>
            <person name="Gaisberger H."/>
            <person name="Ma Y.Z."/>
            <person name="Qiu Y.X."/>
        </authorList>
    </citation>
    <scope>NUCLEOTIDE SEQUENCE [LARGE SCALE GENOMIC DNA]</scope>
    <source>
        <strain evidence="4">Hangzhou</strain>
    </source>
</reference>
<dbReference type="InterPro" id="IPR011990">
    <property type="entry name" value="TPR-like_helical_dom_sf"/>
</dbReference>
<gene>
    <name evidence="4" type="ORF">L1049_011811</name>
</gene>
<feature type="repeat" description="PPR" evidence="3">
    <location>
        <begin position="27"/>
        <end position="61"/>
    </location>
</feature>
<sequence length="229" mass="25857">MGHCGEGTFEAGYDLLVLMLRRNFVPDVETYKSLIDGLLQKGDPVLAQKTLEKMLKSSHLPTTSTFHTILEKLLKEGCAHESASFVRLMLERRIRQNIKLSTNTILQLFKNGLQDKAFEIVRLLYENGYSVNMEELIASLCLSKKLSEACEMLLFCLEKHQSVDIDACSTVISGLCKIRRVSEAFGLYYELVEKGILQQMSCLENLRIALVADGRLTEAEFVSKRMPGQ</sequence>
<dbReference type="EMBL" id="JBBPBK010000006">
    <property type="protein sequence ID" value="KAK9283563.1"/>
    <property type="molecule type" value="Genomic_DNA"/>
</dbReference>
<evidence type="ECO:0008006" key="6">
    <source>
        <dbReference type="Google" id="ProtNLM"/>
    </source>
</evidence>